<organism evidence="1 2">
    <name type="scientific">Canavalia gladiata</name>
    <name type="common">Sword bean</name>
    <name type="synonym">Dolichos gladiatus</name>
    <dbReference type="NCBI Taxonomy" id="3824"/>
    <lineage>
        <taxon>Eukaryota</taxon>
        <taxon>Viridiplantae</taxon>
        <taxon>Streptophyta</taxon>
        <taxon>Embryophyta</taxon>
        <taxon>Tracheophyta</taxon>
        <taxon>Spermatophyta</taxon>
        <taxon>Magnoliopsida</taxon>
        <taxon>eudicotyledons</taxon>
        <taxon>Gunneridae</taxon>
        <taxon>Pentapetalae</taxon>
        <taxon>rosids</taxon>
        <taxon>fabids</taxon>
        <taxon>Fabales</taxon>
        <taxon>Fabaceae</taxon>
        <taxon>Papilionoideae</taxon>
        <taxon>50 kb inversion clade</taxon>
        <taxon>NPAAA clade</taxon>
        <taxon>indigoferoid/millettioid clade</taxon>
        <taxon>Phaseoleae</taxon>
        <taxon>Canavalia</taxon>
    </lineage>
</organism>
<accession>A0AAN9LMK8</accession>
<dbReference type="Proteomes" id="UP001367508">
    <property type="component" value="Unassembled WGS sequence"/>
</dbReference>
<dbReference type="AlphaFoldDB" id="A0AAN9LMK8"/>
<proteinExistence type="predicted"/>
<comment type="caution">
    <text evidence="1">The sequence shown here is derived from an EMBL/GenBank/DDBJ whole genome shotgun (WGS) entry which is preliminary data.</text>
</comment>
<evidence type="ECO:0000313" key="2">
    <source>
        <dbReference type="Proteomes" id="UP001367508"/>
    </source>
</evidence>
<protein>
    <submittedName>
        <fullName evidence="1">Uncharacterized protein</fullName>
    </submittedName>
</protein>
<keyword evidence="2" id="KW-1185">Reference proteome</keyword>
<evidence type="ECO:0000313" key="1">
    <source>
        <dbReference type="EMBL" id="KAK7336218.1"/>
    </source>
</evidence>
<dbReference type="EMBL" id="JAYMYQ010000004">
    <property type="protein sequence ID" value="KAK7336218.1"/>
    <property type="molecule type" value="Genomic_DNA"/>
</dbReference>
<name>A0AAN9LMK8_CANGL</name>
<reference evidence="1 2" key="1">
    <citation type="submission" date="2024-01" db="EMBL/GenBank/DDBJ databases">
        <title>The genomes of 5 underutilized Papilionoideae crops provide insights into root nodulation and disease resistanc.</title>
        <authorList>
            <person name="Jiang F."/>
        </authorList>
    </citation>
    <scope>NUCLEOTIDE SEQUENCE [LARGE SCALE GENOMIC DNA]</scope>
    <source>
        <strain evidence="1">LVBAO_FW01</strain>
        <tissue evidence="1">Leaves</tissue>
    </source>
</reference>
<gene>
    <name evidence="1" type="ORF">VNO77_16752</name>
</gene>
<sequence length="117" mass="13416">MNATPREVPDWEINYPIAYYGSENGWSKFSHFLSKSIIHGASGSTSPGTILEADHPSWRWTFDGQFSLKLAYEVISSSNKRNPSSHLFNKIWKLEEKKEAMLRKNDCFESKSCRPSV</sequence>